<accession>A0A2P2DVB7</accession>
<evidence type="ECO:0000256" key="5">
    <source>
        <dbReference type="ARBA" id="ARBA00022691"/>
    </source>
</evidence>
<keyword evidence="1" id="KW-0963">Cytoplasm</keyword>
<dbReference type="InterPro" id="IPR000878">
    <property type="entry name" value="4pyrrol_Mease"/>
</dbReference>
<feature type="domain" description="Tetrapyrrole methylase" evidence="6">
    <location>
        <begin position="4"/>
        <end position="204"/>
    </location>
</feature>
<dbReference type="GO" id="GO:0006364">
    <property type="term" value="P:rRNA processing"/>
    <property type="evidence" value="ECO:0007669"/>
    <property type="project" value="UniProtKB-KW"/>
</dbReference>
<dbReference type="Pfam" id="PF00590">
    <property type="entry name" value="TP_methylase"/>
    <property type="match status" value="1"/>
</dbReference>
<evidence type="ECO:0000256" key="1">
    <source>
        <dbReference type="ARBA" id="ARBA00022490"/>
    </source>
</evidence>
<dbReference type="RefSeq" id="WP_108972514.1">
    <property type="nucleotide sequence ID" value="NZ_BFBB01000001.1"/>
</dbReference>
<sequence>MSPKLVLVSNHIGNEKDLPPRTKELLQSADLIIGEEARTTSTLLKKLGIEKDFILFNEHSDKQETEDLLTRLLNTALACMISDSGSPGIEDPAKKLVPLAWEYGIQVSVGPGPTAAMAALTASGFQSSPFLFLGFLPKEQRVREQELKRYLSLGMTLVLYETAYRTKHVLESLSKIVPGDRRIFLHLDISTEYETSYRGTAKEVLSRAKLHNKSLPVFVIEEKKTGRQR</sequence>
<dbReference type="PIRSF" id="PIRSF005917">
    <property type="entry name" value="MTase_YraL"/>
    <property type="match status" value="1"/>
</dbReference>
<comment type="caution">
    <text evidence="7">The sequence shown here is derived from an EMBL/GenBank/DDBJ whole genome shotgun (WGS) entry which is preliminary data.</text>
</comment>
<dbReference type="InterPro" id="IPR008189">
    <property type="entry name" value="rRNA_ssu_MeTfrase_I"/>
</dbReference>
<dbReference type="SUPFAM" id="SSF53790">
    <property type="entry name" value="Tetrapyrrole methylase"/>
    <property type="match status" value="1"/>
</dbReference>
<dbReference type="GO" id="GO:0032259">
    <property type="term" value="P:methylation"/>
    <property type="evidence" value="ECO:0007669"/>
    <property type="project" value="UniProtKB-KW"/>
</dbReference>
<keyword evidence="4 7" id="KW-0808">Transferase</keyword>
<reference evidence="7 8" key="1">
    <citation type="submission" date="2018-02" db="EMBL/GenBank/DDBJ databases">
        <title>Novel Leptospira species isolated from soil and water in Japan.</title>
        <authorList>
            <person name="Nakao R."/>
            <person name="Masuzawa T."/>
        </authorList>
    </citation>
    <scope>NUCLEOTIDE SEQUENCE [LARGE SCALE GENOMIC DNA]</scope>
    <source>
        <strain evidence="7 8">YH101</strain>
    </source>
</reference>
<proteinExistence type="predicted"/>
<evidence type="ECO:0000256" key="3">
    <source>
        <dbReference type="ARBA" id="ARBA00022603"/>
    </source>
</evidence>
<dbReference type="Gene3D" id="3.40.1010.10">
    <property type="entry name" value="Cobalt-precorrin-4 Transmethylase, Domain 1"/>
    <property type="match status" value="1"/>
</dbReference>
<keyword evidence="8" id="KW-1185">Reference proteome</keyword>
<dbReference type="Proteomes" id="UP000245133">
    <property type="component" value="Unassembled WGS sequence"/>
</dbReference>
<name>A0A2P2DVB7_9LEPT</name>
<evidence type="ECO:0000256" key="4">
    <source>
        <dbReference type="ARBA" id="ARBA00022679"/>
    </source>
</evidence>
<dbReference type="OrthoDB" id="306865at2"/>
<dbReference type="InterPro" id="IPR014777">
    <property type="entry name" value="4pyrrole_Mease_sub1"/>
</dbReference>
<evidence type="ECO:0000256" key="2">
    <source>
        <dbReference type="ARBA" id="ARBA00022552"/>
    </source>
</evidence>
<protein>
    <submittedName>
        <fullName evidence="7">S-adenosylmethionine-dependent methyltransferase domain protein</fullName>
    </submittedName>
</protein>
<evidence type="ECO:0000313" key="7">
    <source>
        <dbReference type="EMBL" id="GBF48572.1"/>
    </source>
</evidence>
<evidence type="ECO:0000313" key="8">
    <source>
        <dbReference type="Proteomes" id="UP000245133"/>
    </source>
</evidence>
<keyword evidence="3 7" id="KW-0489">Methyltransferase</keyword>
<dbReference type="InterPro" id="IPR035996">
    <property type="entry name" value="4pyrrol_Methylase_sf"/>
</dbReference>
<dbReference type="GO" id="GO:0008168">
    <property type="term" value="F:methyltransferase activity"/>
    <property type="evidence" value="ECO:0007669"/>
    <property type="project" value="UniProtKB-KW"/>
</dbReference>
<gene>
    <name evidence="7" type="ORF">LPTSP4_00710</name>
</gene>
<dbReference type="PANTHER" id="PTHR46111:SF1">
    <property type="entry name" value="RIBOSOMAL RNA SMALL SUBUNIT METHYLTRANSFERASE I"/>
    <property type="match status" value="1"/>
</dbReference>
<dbReference type="AlphaFoldDB" id="A0A2P2DVB7"/>
<dbReference type="Gene3D" id="3.30.950.10">
    <property type="entry name" value="Methyltransferase, Cobalt-precorrin-4 Transmethylase, Domain 2"/>
    <property type="match status" value="1"/>
</dbReference>
<keyword evidence="2" id="KW-0698">rRNA processing</keyword>
<keyword evidence="5" id="KW-0949">S-adenosyl-L-methionine</keyword>
<dbReference type="PANTHER" id="PTHR46111">
    <property type="entry name" value="RIBOSOMAL RNA SMALL SUBUNIT METHYLTRANSFERASE I"/>
    <property type="match status" value="1"/>
</dbReference>
<organism evidence="7 8">
    <name type="scientific">Leptospira ryugenii</name>
    <dbReference type="NCBI Taxonomy" id="1917863"/>
    <lineage>
        <taxon>Bacteria</taxon>
        <taxon>Pseudomonadati</taxon>
        <taxon>Spirochaetota</taxon>
        <taxon>Spirochaetia</taxon>
        <taxon>Leptospirales</taxon>
        <taxon>Leptospiraceae</taxon>
        <taxon>Leptospira</taxon>
    </lineage>
</organism>
<dbReference type="EMBL" id="BFBB01000001">
    <property type="protein sequence ID" value="GBF48572.1"/>
    <property type="molecule type" value="Genomic_DNA"/>
</dbReference>
<evidence type="ECO:0000259" key="6">
    <source>
        <dbReference type="Pfam" id="PF00590"/>
    </source>
</evidence>
<dbReference type="InterPro" id="IPR014776">
    <property type="entry name" value="4pyrrole_Mease_sub2"/>
</dbReference>